<evidence type="ECO:0000256" key="1">
    <source>
        <dbReference type="SAM" id="Phobius"/>
    </source>
</evidence>
<feature type="transmembrane region" description="Helical" evidence="1">
    <location>
        <begin position="60"/>
        <end position="81"/>
    </location>
</feature>
<dbReference type="Pfam" id="PF06912">
    <property type="entry name" value="DUF1275"/>
    <property type="match status" value="1"/>
</dbReference>
<feature type="transmembrane region" description="Helical" evidence="1">
    <location>
        <begin position="12"/>
        <end position="30"/>
    </location>
</feature>
<evidence type="ECO:0000313" key="3">
    <source>
        <dbReference type="Proteomes" id="UP000050909"/>
    </source>
</evidence>
<dbReference type="AlphaFoldDB" id="A0A0R1GZ48"/>
<protein>
    <recommendedName>
        <fullName evidence="4">DUF1275 domain-containing protein</fullName>
    </recommendedName>
</protein>
<dbReference type="InterPro" id="IPR010699">
    <property type="entry name" value="DUF1275"/>
</dbReference>
<accession>A0A0R1GZ48</accession>
<feature type="transmembrane region" description="Helical" evidence="1">
    <location>
        <begin position="101"/>
        <end position="128"/>
    </location>
</feature>
<dbReference type="RefSeq" id="WP_054746117.1">
    <property type="nucleotide sequence ID" value="NZ_AZCV01000006.1"/>
</dbReference>
<dbReference type="PANTHER" id="PTHR37314">
    <property type="entry name" value="SLR0142 PROTEIN"/>
    <property type="match status" value="1"/>
</dbReference>
<dbReference type="PANTHER" id="PTHR37314:SF4">
    <property type="entry name" value="UPF0700 TRANSMEMBRANE PROTEIN YOAK"/>
    <property type="match status" value="1"/>
</dbReference>
<keyword evidence="1" id="KW-0472">Membrane</keyword>
<evidence type="ECO:0000313" key="2">
    <source>
        <dbReference type="EMBL" id="KRK37299.1"/>
    </source>
</evidence>
<evidence type="ECO:0008006" key="4">
    <source>
        <dbReference type="Google" id="ProtNLM"/>
    </source>
</evidence>
<feature type="transmembrane region" description="Helical" evidence="1">
    <location>
        <begin position="176"/>
        <end position="196"/>
    </location>
</feature>
<organism evidence="2 3">
    <name type="scientific">Amylolactobacillus amylotrophicus DSM 20534</name>
    <dbReference type="NCBI Taxonomy" id="1423722"/>
    <lineage>
        <taxon>Bacteria</taxon>
        <taxon>Bacillati</taxon>
        <taxon>Bacillota</taxon>
        <taxon>Bacilli</taxon>
        <taxon>Lactobacillales</taxon>
        <taxon>Lactobacillaceae</taxon>
        <taxon>Amylolactobacillus</taxon>
    </lineage>
</organism>
<proteinExistence type="predicted"/>
<dbReference type="PATRIC" id="fig|1423722.3.peg.1440"/>
<dbReference type="Proteomes" id="UP000050909">
    <property type="component" value="Unassembled WGS sequence"/>
</dbReference>
<name>A0A0R1GZ48_9LACO</name>
<sequence>MREIRKPDYERVVPGMFLAASAGGLDAYSYLLHGEVFAGMQTGNLILLGINLGRGDFGKIGRYIFAIAMFMLGTIVVRLVQHKYDNIKQVSRPTFVLIYEMILLIVALILTQKLSNLLILAILSMAAAAQMQEFRKIYNGPYTPMMMTGNLRTISEGLYDTLFIHKPAAWKKTKTFIIILLSFLAGAVLNGLLVGYLGQNTIVISIIGLMVAIYTSHLHLPPQDDLYQKHK</sequence>
<comment type="caution">
    <text evidence="2">The sequence shown here is derived from an EMBL/GenBank/DDBJ whole genome shotgun (WGS) entry which is preliminary data.</text>
</comment>
<dbReference type="EMBL" id="AZCV01000006">
    <property type="protein sequence ID" value="KRK37299.1"/>
    <property type="molecule type" value="Genomic_DNA"/>
</dbReference>
<keyword evidence="3" id="KW-1185">Reference proteome</keyword>
<feature type="transmembrane region" description="Helical" evidence="1">
    <location>
        <begin position="202"/>
        <end position="220"/>
    </location>
</feature>
<reference evidence="2 3" key="1">
    <citation type="journal article" date="2015" name="Genome Announc.">
        <title>Expanding the biotechnology potential of lactobacilli through comparative genomics of 213 strains and associated genera.</title>
        <authorList>
            <person name="Sun Z."/>
            <person name="Harris H.M."/>
            <person name="McCann A."/>
            <person name="Guo C."/>
            <person name="Argimon S."/>
            <person name="Zhang W."/>
            <person name="Yang X."/>
            <person name="Jeffery I.B."/>
            <person name="Cooney J.C."/>
            <person name="Kagawa T.F."/>
            <person name="Liu W."/>
            <person name="Song Y."/>
            <person name="Salvetti E."/>
            <person name="Wrobel A."/>
            <person name="Rasinkangas P."/>
            <person name="Parkhill J."/>
            <person name="Rea M.C."/>
            <person name="O'Sullivan O."/>
            <person name="Ritari J."/>
            <person name="Douillard F.P."/>
            <person name="Paul Ross R."/>
            <person name="Yang R."/>
            <person name="Briner A.E."/>
            <person name="Felis G.E."/>
            <person name="de Vos W.M."/>
            <person name="Barrangou R."/>
            <person name="Klaenhammer T.R."/>
            <person name="Caufield P.W."/>
            <person name="Cui Y."/>
            <person name="Zhang H."/>
            <person name="O'Toole P.W."/>
        </authorList>
    </citation>
    <scope>NUCLEOTIDE SEQUENCE [LARGE SCALE GENOMIC DNA]</scope>
    <source>
        <strain evidence="2 3">DSM 20534</strain>
    </source>
</reference>
<keyword evidence="1" id="KW-0812">Transmembrane</keyword>
<keyword evidence="1" id="KW-1133">Transmembrane helix</keyword>
<gene>
    <name evidence="2" type="ORF">FC62_GL001415</name>
</gene>